<gene>
    <name evidence="3" type="primary">bioZ</name>
    <name evidence="6" type="ORF">ACFSE1_04295</name>
</gene>
<comment type="catalytic activity">
    <reaction evidence="3">
        <text>glutaryl-CoA + malonyl-[ACP] + H(+) = 3-oxo-6-carboxyhexanoyl-[ACP] + CO2 + CoA</text>
        <dbReference type="Rhea" id="RHEA:67904"/>
        <dbReference type="Rhea" id="RHEA-COMP:9623"/>
        <dbReference type="Rhea" id="RHEA-COMP:17387"/>
        <dbReference type="ChEBI" id="CHEBI:15378"/>
        <dbReference type="ChEBI" id="CHEBI:16526"/>
        <dbReference type="ChEBI" id="CHEBI:57287"/>
        <dbReference type="ChEBI" id="CHEBI:57378"/>
        <dbReference type="ChEBI" id="CHEBI:78449"/>
        <dbReference type="ChEBI" id="CHEBI:176519"/>
    </reaction>
</comment>
<proteinExistence type="inferred from homology"/>
<dbReference type="SUPFAM" id="SSF53901">
    <property type="entry name" value="Thiolase-like"/>
    <property type="match status" value="1"/>
</dbReference>
<reference evidence="7" key="1">
    <citation type="journal article" date="2019" name="Int. J. Syst. Evol. Microbiol.">
        <title>The Global Catalogue of Microorganisms (GCM) 10K type strain sequencing project: providing services to taxonomists for standard genome sequencing and annotation.</title>
        <authorList>
            <consortium name="The Broad Institute Genomics Platform"/>
            <consortium name="The Broad Institute Genome Sequencing Center for Infectious Disease"/>
            <person name="Wu L."/>
            <person name="Ma J."/>
        </authorList>
    </citation>
    <scope>NUCLEOTIDE SEQUENCE [LARGE SCALE GENOMIC DNA]</scope>
    <source>
        <strain evidence="7">CG52</strain>
    </source>
</reference>
<keyword evidence="3" id="KW-0093">Biotin biosynthesis</keyword>
<dbReference type="CDD" id="cd00830">
    <property type="entry name" value="KAS_III"/>
    <property type="match status" value="1"/>
</dbReference>
<keyword evidence="1 3" id="KW-0808">Transferase</keyword>
<comment type="catalytic activity">
    <reaction evidence="3">
        <text>malonyl-[ACP] + an acyl-CoA + H(+) = a 3-oxoacyl-[ACP] + CO2 + CoA</text>
        <dbReference type="Rhea" id="RHEA:44448"/>
        <dbReference type="Rhea" id="RHEA-COMP:9623"/>
        <dbReference type="Rhea" id="RHEA-COMP:9916"/>
        <dbReference type="ChEBI" id="CHEBI:15378"/>
        <dbReference type="ChEBI" id="CHEBI:16526"/>
        <dbReference type="ChEBI" id="CHEBI:57287"/>
        <dbReference type="ChEBI" id="CHEBI:58342"/>
        <dbReference type="ChEBI" id="CHEBI:78449"/>
        <dbReference type="ChEBI" id="CHEBI:78776"/>
    </reaction>
</comment>
<dbReference type="GO" id="GO:0004315">
    <property type="term" value="F:3-oxoacyl-[acyl-carrier-protein] synthase activity"/>
    <property type="evidence" value="ECO:0007669"/>
    <property type="project" value="UniProtKB-EC"/>
</dbReference>
<keyword evidence="2 3" id="KW-0012">Acyltransferase</keyword>
<organism evidence="6 7">
    <name type="scientific">Rhizobium helianthi</name>
    <dbReference type="NCBI Taxonomy" id="1132695"/>
    <lineage>
        <taxon>Bacteria</taxon>
        <taxon>Pseudomonadati</taxon>
        <taxon>Pseudomonadota</taxon>
        <taxon>Alphaproteobacteria</taxon>
        <taxon>Hyphomicrobiales</taxon>
        <taxon>Rhizobiaceae</taxon>
        <taxon>Rhizobium/Agrobacterium group</taxon>
        <taxon>Rhizobium</taxon>
    </lineage>
</organism>
<dbReference type="RefSeq" id="WP_377396947.1">
    <property type="nucleotide sequence ID" value="NZ_JBHUEQ010000004.1"/>
</dbReference>
<evidence type="ECO:0000256" key="1">
    <source>
        <dbReference type="ARBA" id="ARBA00022679"/>
    </source>
</evidence>
<comment type="function">
    <text evidence="3">Involved in the formation of the biotin precursor pimeloyl-ACP. Catalyzes the condensation of glutaryl-CoA, an intermediate in lysine degradation, with malonyl-ACP to produce 3-oxopimeloyl-ACP.</text>
</comment>
<dbReference type="EC" id="2.3.1.-" evidence="3"/>
<dbReference type="NCBIfam" id="NF006829">
    <property type="entry name" value="PRK09352.1"/>
    <property type="match status" value="1"/>
</dbReference>
<evidence type="ECO:0000259" key="5">
    <source>
        <dbReference type="Pfam" id="PF08545"/>
    </source>
</evidence>
<dbReference type="Gene3D" id="3.40.47.10">
    <property type="match status" value="1"/>
</dbReference>
<evidence type="ECO:0000259" key="4">
    <source>
        <dbReference type="Pfam" id="PF08541"/>
    </source>
</evidence>
<protein>
    <recommendedName>
        <fullName evidence="3">3-oxopimeloyl-[acyl-carrier-protein] synthase</fullName>
        <shortName evidence="3">3-oxopimeloyl-[ACP] synthase</shortName>
        <ecNumber evidence="3">2.3.1.-</ecNumber>
    </recommendedName>
</protein>
<feature type="domain" description="Beta-ketoacyl-[acyl-carrier-protein] synthase III N-terminal" evidence="5">
    <location>
        <begin position="109"/>
        <end position="184"/>
    </location>
</feature>
<feature type="domain" description="Beta-ketoacyl-[acyl-carrier-protein] synthase III C-terminal" evidence="4">
    <location>
        <begin position="239"/>
        <end position="325"/>
    </location>
</feature>
<dbReference type="Pfam" id="PF08541">
    <property type="entry name" value="ACP_syn_III_C"/>
    <property type="match status" value="1"/>
</dbReference>
<evidence type="ECO:0000256" key="3">
    <source>
        <dbReference type="HAMAP-Rule" id="MF_02249"/>
    </source>
</evidence>
<dbReference type="InterPro" id="IPR046403">
    <property type="entry name" value="BioZ"/>
</dbReference>
<evidence type="ECO:0000313" key="7">
    <source>
        <dbReference type="Proteomes" id="UP001597322"/>
    </source>
</evidence>
<dbReference type="PANTHER" id="PTHR34069">
    <property type="entry name" value="3-OXOACYL-[ACYL-CARRIER-PROTEIN] SYNTHASE 3"/>
    <property type="match status" value="1"/>
</dbReference>
<keyword evidence="7" id="KW-1185">Reference proteome</keyword>
<evidence type="ECO:0000313" key="6">
    <source>
        <dbReference type="EMBL" id="MFD1744674.1"/>
    </source>
</evidence>
<name>A0ABW4M193_9HYPH</name>
<feature type="active site" evidence="3">
    <location>
        <position position="283"/>
    </location>
</feature>
<feature type="region of interest" description="ACP-binding" evidence="3">
    <location>
        <begin position="254"/>
        <end position="258"/>
    </location>
</feature>
<dbReference type="Proteomes" id="UP001597322">
    <property type="component" value="Unassembled WGS sequence"/>
</dbReference>
<dbReference type="Pfam" id="PF08545">
    <property type="entry name" value="ACP_syn_III"/>
    <property type="match status" value="1"/>
</dbReference>
<dbReference type="EMBL" id="JBHUEQ010000004">
    <property type="protein sequence ID" value="MFD1744674.1"/>
    <property type="molecule type" value="Genomic_DNA"/>
</dbReference>
<dbReference type="HAMAP" id="MF_02249">
    <property type="entry name" value="BioZ"/>
    <property type="match status" value="1"/>
</dbReference>
<dbReference type="InterPro" id="IPR016039">
    <property type="entry name" value="Thiolase-like"/>
</dbReference>
<dbReference type="PANTHER" id="PTHR34069:SF2">
    <property type="entry name" value="BETA-KETOACYL-[ACYL-CARRIER-PROTEIN] SYNTHASE III"/>
    <property type="match status" value="1"/>
</dbReference>
<accession>A0ABW4M193</accession>
<comment type="similarity">
    <text evidence="3">Belongs to the thiolase-like superfamily. BioZ family.</text>
</comment>
<dbReference type="NCBIfam" id="NF004623">
    <property type="entry name" value="PRK05963.1"/>
    <property type="match status" value="1"/>
</dbReference>
<feature type="active site" evidence="3">
    <location>
        <position position="114"/>
    </location>
</feature>
<dbReference type="InterPro" id="IPR013747">
    <property type="entry name" value="ACP_syn_III_C"/>
</dbReference>
<dbReference type="InterPro" id="IPR013751">
    <property type="entry name" value="ACP_syn_III_N"/>
</dbReference>
<comment type="pathway">
    <text evidence="3">Cofactor biosynthesis; biotin biosynthesis.</text>
</comment>
<evidence type="ECO:0000256" key="2">
    <source>
        <dbReference type="ARBA" id="ARBA00023315"/>
    </source>
</evidence>
<feature type="active site" evidence="3">
    <location>
        <position position="253"/>
    </location>
</feature>
<sequence>MIVGSRFAGFGHYVPERRVDNAELERHFGLEDGWIEARTGIRSRRWAQDGERLTDMAANAGKAALEQSGFAPKEMGFVLLATSTPDHLLPPSAPLLAHKLGMVSSSAVDLAGACSGFLQALVMADALVRTQAKPVLLVAANILSRRINWQERGSTILFADAAGAVVLAPSLERRGLLASAFVSAGAHYDLIGIPAGGSAHPFDAGMEPADARMTMRDGRKVFTLAVDMMCSLAEQALGDAGLAREQIDRFIPHQANGRMIDAVTERLRLPPEKAVRSLTEFGNSSAATIPLSLSLSQQERPFKTGETLLMTAAGAGMSACAVVWQVAHC</sequence>
<comment type="caution">
    <text evidence="6">The sequence shown here is derived from an EMBL/GenBank/DDBJ whole genome shotgun (WGS) entry which is preliminary data.</text>
</comment>